<sequence>MLLVTALFVFMIVRLPWHGDMGVHAATIERLRHDLVSPGNPMVDAPTESPYYSPWMVLLALFAKATDLGTFDVLRCAAALGLVVLFSGVWHFTRTLSGHRAAPPLAVLCLLFLWGREILVWSGFLGLTSLSFNVSYPSTLATGLGFHFLALLHKALIRKPTNWAVYPALGTLWAVVMLSHQFSGVVFTFGALGLLASLPSWPERAVWLRFGAGLAVGLAVLAVWPYYSFFGLFGTGGLEDIHKDLYGRSFLRFTLVPIGVLALAVRLRRFRRDPLVVWFLLGVLAVGAGAVLGKWSLGRAEPAIVIPAQIAAALCAVEGGKRLFRAAFGTLLAAALAVGAWGQKGALGLVVREDAMPSAVARDTVRIKVPYEWITPYTEYGDVLMTTEWTAQKVPGYGVYTVVAGYPDFFLPDEEQRRIDTARYFARETPREERLAILRKYHVEWVLQWRDEGGLSGKDPALRFVKKGPNAQMLYRVVG</sequence>
<evidence type="ECO:0000313" key="3">
    <source>
        <dbReference type="Proteomes" id="UP001250858"/>
    </source>
</evidence>
<protein>
    <recommendedName>
        <fullName evidence="4">Glycosyltransferase RgtA/B/C/D-like domain-containing protein</fullName>
    </recommendedName>
</protein>
<evidence type="ECO:0008006" key="4">
    <source>
        <dbReference type="Google" id="ProtNLM"/>
    </source>
</evidence>
<keyword evidence="3" id="KW-1185">Reference proteome</keyword>
<keyword evidence="1" id="KW-0472">Membrane</keyword>
<keyword evidence="1" id="KW-1133">Transmembrane helix</keyword>
<feature type="transmembrane region" description="Helical" evidence="1">
    <location>
        <begin position="249"/>
        <end position="268"/>
    </location>
</feature>
<feature type="transmembrane region" description="Helical" evidence="1">
    <location>
        <begin position="73"/>
        <end position="93"/>
    </location>
</feature>
<dbReference type="Proteomes" id="UP001250858">
    <property type="component" value="Chromosome"/>
</dbReference>
<keyword evidence="1" id="KW-0812">Transmembrane</keyword>
<gene>
    <name evidence="2" type="ORF">RGF97_24380</name>
</gene>
<proteinExistence type="predicted"/>
<organism evidence="2 3">
    <name type="scientific">Streptomyces roseicoloratus</name>
    <dbReference type="NCBI Taxonomy" id="2508722"/>
    <lineage>
        <taxon>Bacteria</taxon>
        <taxon>Bacillati</taxon>
        <taxon>Actinomycetota</taxon>
        <taxon>Actinomycetes</taxon>
        <taxon>Kitasatosporales</taxon>
        <taxon>Streptomycetaceae</taxon>
        <taxon>Streptomyces</taxon>
    </lineage>
</organism>
<evidence type="ECO:0000313" key="2">
    <source>
        <dbReference type="EMBL" id="WMX47335.1"/>
    </source>
</evidence>
<reference evidence="2 3" key="1">
    <citation type="submission" date="2023-09" db="EMBL/GenBank/DDBJ databases">
        <title>Complete genome of Streptomyces roseicoloratus T14.</title>
        <authorList>
            <person name="Bashizi T."/>
            <person name="Kim M.-J."/>
            <person name="Lee G."/>
            <person name="Tagele S.B."/>
            <person name="Shin J.-H."/>
        </authorList>
    </citation>
    <scope>NUCLEOTIDE SEQUENCE [LARGE SCALE GENOMIC DNA]</scope>
    <source>
        <strain evidence="2 3">T14</strain>
    </source>
</reference>
<name>A0ABY9RYR9_9ACTN</name>
<dbReference type="EMBL" id="CP133762">
    <property type="protein sequence ID" value="WMX47335.1"/>
    <property type="molecule type" value="Genomic_DNA"/>
</dbReference>
<accession>A0ABY9RYR9</accession>
<feature type="transmembrane region" description="Helical" evidence="1">
    <location>
        <begin position="207"/>
        <end position="229"/>
    </location>
</feature>
<evidence type="ECO:0000256" key="1">
    <source>
        <dbReference type="SAM" id="Phobius"/>
    </source>
</evidence>
<feature type="transmembrane region" description="Helical" evidence="1">
    <location>
        <begin position="275"/>
        <end position="293"/>
    </location>
</feature>
<dbReference type="RefSeq" id="WP_309549412.1">
    <property type="nucleotide sequence ID" value="NZ_CP133762.1"/>
</dbReference>
<feature type="transmembrane region" description="Helical" evidence="1">
    <location>
        <begin position="172"/>
        <end position="195"/>
    </location>
</feature>
<feature type="transmembrane region" description="Helical" evidence="1">
    <location>
        <begin position="105"/>
        <end position="127"/>
    </location>
</feature>